<feature type="region of interest" description="Disordered" evidence="1">
    <location>
        <begin position="311"/>
        <end position="331"/>
    </location>
</feature>
<comment type="caution">
    <text evidence="2">The sequence shown here is derived from an EMBL/GenBank/DDBJ whole genome shotgun (WGS) entry which is preliminary data.</text>
</comment>
<accession>A0A4S4DYD9</accession>
<feature type="compositionally biased region" description="Low complexity" evidence="1">
    <location>
        <begin position="319"/>
        <end position="330"/>
    </location>
</feature>
<evidence type="ECO:0000313" key="2">
    <source>
        <dbReference type="EMBL" id="THG07855.1"/>
    </source>
</evidence>
<proteinExistence type="predicted"/>
<dbReference type="AlphaFoldDB" id="A0A4S4DYD9"/>
<reference evidence="2 3" key="1">
    <citation type="journal article" date="2018" name="Proc. Natl. Acad. Sci. U.S.A.">
        <title>Draft genome sequence of Camellia sinensis var. sinensis provides insights into the evolution of the tea genome and tea quality.</title>
        <authorList>
            <person name="Wei C."/>
            <person name="Yang H."/>
            <person name="Wang S."/>
            <person name="Zhao J."/>
            <person name="Liu C."/>
            <person name="Gao L."/>
            <person name="Xia E."/>
            <person name="Lu Y."/>
            <person name="Tai Y."/>
            <person name="She G."/>
            <person name="Sun J."/>
            <person name="Cao H."/>
            <person name="Tong W."/>
            <person name="Gao Q."/>
            <person name="Li Y."/>
            <person name="Deng W."/>
            <person name="Jiang X."/>
            <person name="Wang W."/>
            <person name="Chen Q."/>
            <person name="Zhang S."/>
            <person name="Li H."/>
            <person name="Wu J."/>
            <person name="Wang P."/>
            <person name="Li P."/>
            <person name="Shi C."/>
            <person name="Zheng F."/>
            <person name="Jian J."/>
            <person name="Huang B."/>
            <person name="Shan D."/>
            <person name="Shi M."/>
            <person name="Fang C."/>
            <person name="Yue Y."/>
            <person name="Li F."/>
            <person name="Li D."/>
            <person name="Wei S."/>
            <person name="Han B."/>
            <person name="Jiang C."/>
            <person name="Yin Y."/>
            <person name="Xia T."/>
            <person name="Zhang Z."/>
            <person name="Bennetzen J.L."/>
            <person name="Zhao S."/>
            <person name="Wan X."/>
        </authorList>
    </citation>
    <scope>NUCLEOTIDE SEQUENCE [LARGE SCALE GENOMIC DNA]</scope>
    <source>
        <strain evidence="3">cv. Shuchazao</strain>
        <tissue evidence="2">Leaf</tissue>
    </source>
</reference>
<gene>
    <name evidence="2" type="ORF">TEA_007958</name>
</gene>
<evidence type="ECO:0000313" key="3">
    <source>
        <dbReference type="Proteomes" id="UP000306102"/>
    </source>
</evidence>
<feature type="compositionally biased region" description="Low complexity" evidence="1">
    <location>
        <begin position="264"/>
        <end position="274"/>
    </location>
</feature>
<protein>
    <submittedName>
        <fullName evidence="2">Uncharacterized protein</fullName>
    </submittedName>
</protein>
<name>A0A4S4DYD9_CAMSN</name>
<feature type="region of interest" description="Disordered" evidence="1">
    <location>
        <begin position="257"/>
        <end position="280"/>
    </location>
</feature>
<dbReference type="EMBL" id="SDRB02009731">
    <property type="protein sequence ID" value="THG07855.1"/>
    <property type="molecule type" value="Genomic_DNA"/>
</dbReference>
<evidence type="ECO:0000256" key="1">
    <source>
        <dbReference type="SAM" id="MobiDB-lite"/>
    </source>
</evidence>
<keyword evidence="3" id="KW-1185">Reference proteome</keyword>
<organism evidence="2 3">
    <name type="scientific">Camellia sinensis var. sinensis</name>
    <name type="common">China tea</name>
    <dbReference type="NCBI Taxonomy" id="542762"/>
    <lineage>
        <taxon>Eukaryota</taxon>
        <taxon>Viridiplantae</taxon>
        <taxon>Streptophyta</taxon>
        <taxon>Embryophyta</taxon>
        <taxon>Tracheophyta</taxon>
        <taxon>Spermatophyta</taxon>
        <taxon>Magnoliopsida</taxon>
        <taxon>eudicotyledons</taxon>
        <taxon>Gunneridae</taxon>
        <taxon>Pentapetalae</taxon>
        <taxon>asterids</taxon>
        <taxon>Ericales</taxon>
        <taxon>Theaceae</taxon>
        <taxon>Camellia</taxon>
    </lineage>
</organism>
<sequence length="395" mass="42823">MAKVAIMAAHTGKGYNGRGLMVMGGYDGGGEAIIEVCEGGGYKLAGWVIADAINALLGYIERTSKYDGASSNFTASDCNKKSTLDVYCDCYNATCRVTQLCLNIQAVDLLHFSSIPNHSTSKKLVTLAKPIKSTPPGHARKSTTLRQARKSTRRCSPHIYTALFAMNMGSFSAELKEDDVGDKVEKDSATESVVEVTATKEVVSEYDLGIRILDEEDKLYGHDPYMIKSLLAWLHIEPEGRGACRILGSGFAVAGRRARRRRSSSSPAVRSSPDLPSPPRPARLRLLLLLPPSPPLPSLWFCLPTRKKKEKKKIKKTPKTTSFRGAAGTAAGKGGREFGLSPLLPIVASPTSSSSTAATLLPILLIYATHLLTFTNLDYNHQTQHPSRYPNQLTG</sequence>
<dbReference type="Proteomes" id="UP000306102">
    <property type="component" value="Unassembled WGS sequence"/>
</dbReference>